<name>A0A4R6RAJ2_9HYPH</name>
<evidence type="ECO:0000256" key="2">
    <source>
        <dbReference type="ARBA" id="ARBA00019205"/>
    </source>
</evidence>
<protein>
    <recommendedName>
        <fullName evidence="2">Putative pyrophosphorylase ModD</fullName>
    </recommendedName>
</protein>
<comment type="similarity">
    <text evidence="1 5">Belongs to the NadC/ModD family.</text>
</comment>
<dbReference type="PANTHER" id="PTHR32179:SF4">
    <property type="entry name" value="PYROPHOSPHORYLASE MODD-RELATED"/>
    <property type="match status" value="1"/>
</dbReference>
<dbReference type="InterPro" id="IPR022412">
    <property type="entry name" value="Quinolinate_PRibosylTrfase_N"/>
</dbReference>
<dbReference type="PIRSF" id="PIRSF006250">
    <property type="entry name" value="NadC_ModD"/>
    <property type="match status" value="1"/>
</dbReference>
<keyword evidence="3 5" id="KW-0328">Glycosyltransferase</keyword>
<dbReference type="GO" id="GO:0034213">
    <property type="term" value="P:quinolinate catabolic process"/>
    <property type="evidence" value="ECO:0007669"/>
    <property type="project" value="TreeGrafter"/>
</dbReference>
<dbReference type="NCBIfam" id="TIGR01334">
    <property type="entry name" value="modD"/>
    <property type="match status" value="1"/>
</dbReference>
<proteinExistence type="inferred from homology"/>
<dbReference type="InterPro" id="IPR027277">
    <property type="entry name" value="NadC/ModD"/>
</dbReference>
<organism evidence="8 9">
    <name type="scientific">Oharaeibacter diazotrophicus</name>
    <dbReference type="NCBI Taxonomy" id="1920512"/>
    <lineage>
        <taxon>Bacteria</taxon>
        <taxon>Pseudomonadati</taxon>
        <taxon>Pseudomonadota</taxon>
        <taxon>Alphaproteobacteria</taxon>
        <taxon>Hyphomicrobiales</taxon>
        <taxon>Pleomorphomonadaceae</taxon>
        <taxon>Oharaeibacter</taxon>
    </lineage>
</organism>
<dbReference type="RefSeq" id="WP_126537795.1">
    <property type="nucleotide sequence ID" value="NZ_BSPM01000009.1"/>
</dbReference>
<evidence type="ECO:0000256" key="1">
    <source>
        <dbReference type="ARBA" id="ARBA00009400"/>
    </source>
</evidence>
<evidence type="ECO:0000313" key="8">
    <source>
        <dbReference type="EMBL" id="TDP83113.1"/>
    </source>
</evidence>
<dbReference type="SUPFAM" id="SSF54675">
    <property type="entry name" value="Nicotinate/Quinolinate PRTase N-terminal domain-like"/>
    <property type="match status" value="1"/>
</dbReference>
<dbReference type="Pfam" id="PF02749">
    <property type="entry name" value="QRPTase_N"/>
    <property type="match status" value="1"/>
</dbReference>
<evidence type="ECO:0000259" key="6">
    <source>
        <dbReference type="Pfam" id="PF01729"/>
    </source>
</evidence>
<evidence type="ECO:0000259" key="7">
    <source>
        <dbReference type="Pfam" id="PF02749"/>
    </source>
</evidence>
<dbReference type="Proteomes" id="UP000294547">
    <property type="component" value="Unassembled WGS sequence"/>
</dbReference>
<dbReference type="InterPro" id="IPR013785">
    <property type="entry name" value="Aldolase_TIM"/>
</dbReference>
<dbReference type="Gene3D" id="3.20.20.70">
    <property type="entry name" value="Aldolase class I"/>
    <property type="match status" value="1"/>
</dbReference>
<dbReference type="EMBL" id="SNXY01000009">
    <property type="protein sequence ID" value="TDP83113.1"/>
    <property type="molecule type" value="Genomic_DNA"/>
</dbReference>
<reference evidence="8 9" key="1">
    <citation type="submission" date="2019-03" db="EMBL/GenBank/DDBJ databases">
        <title>Genomic Encyclopedia of Type Strains, Phase IV (KMG-IV): sequencing the most valuable type-strain genomes for metagenomic binning, comparative biology and taxonomic classification.</title>
        <authorList>
            <person name="Goeker M."/>
        </authorList>
    </citation>
    <scope>NUCLEOTIDE SEQUENCE [LARGE SCALE GENOMIC DNA]</scope>
    <source>
        <strain evidence="8 9">DSM 102969</strain>
    </source>
</reference>
<dbReference type="GO" id="GO:0009435">
    <property type="term" value="P:NAD+ biosynthetic process"/>
    <property type="evidence" value="ECO:0007669"/>
    <property type="project" value="InterPro"/>
</dbReference>
<keyword evidence="4 5" id="KW-0808">Transferase</keyword>
<keyword evidence="9" id="KW-1185">Reference proteome</keyword>
<dbReference type="GO" id="GO:0004514">
    <property type="term" value="F:nicotinate-nucleotide diphosphorylase (carboxylating) activity"/>
    <property type="evidence" value="ECO:0007669"/>
    <property type="project" value="InterPro"/>
</dbReference>
<dbReference type="GO" id="GO:0005737">
    <property type="term" value="C:cytoplasm"/>
    <property type="evidence" value="ECO:0007669"/>
    <property type="project" value="TreeGrafter"/>
</dbReference>
<feature type="domain" description="Quinolinate phosphoribosyl transferase N-terminal" evidence="7">
    <location>
        <begin position="21"/>
        <end position="104"/>
    </location>
</feature>
<dbReference type="PANTHER" id="PTHR32179">
    <property type="entry name" value="NICOTINATE-NUCLEOTIDE PYROPHOSPHORYLASE [CARBOXYLATING]"/>
    <property type="match status" value="1"/>
</dbReference>
<evidence type="ECO:0000313" key="9">
    <source>
        <dbReference type="Proteomes" id="UP000294547"/>
    </source>
</evidence>
<dbReference type="InterPro" id="IPR036068">
    <property type="entry name" value="Nicotinate_pribotase-like_C"/>
</dbReference>
<dbReference type="SUPFAM" id="SSF51690">
    <property type="entry name" value="Nicotinate/Quinolinate PRTase C-terminal domain-like"/>
    <property type="match status" value="1"/>
</dbReference>
<sequence>MNRITIAEVERLLAEDVPAGDLTTDALAIGAMPGRLTFAARGPTTVAGIEVAGQILGHVGATVALAVASGTTVPAGTPLLVADGQAGALHRGWKVAQTLVEVLSGIAGAARSLVDAAAAVDPAVRVACTRKTVPGTRRLSQIAVVAGGAVLHRHGLSETVLLFAEHRAFLAGEDLAALAARLRHGAPEKRLVVEVGEPGEARRAIAAGFDVIQLEKFKPDEVAAVAAARPAHVLLAAAGGIDPSNAAAYVRAGAGLLVTSWPYTARPAEVAVTIVPADRAETVPQTAPPSVSILT</sequence>
<gene>
    <name evidence="8" type="ORF">EDD54_3069</name>
</gene>
<evidence type="ECO:0000256" key="4">
    <source>
        <dbReference type="ARBA" id="ARBA00022679"/>
    </source>
</evidence>
<dbReference type="Pfam" id="PF01729">
    <property type="entry name" value="QRPTase_C"/>
    <property type="match status" value="1"/>
</dbReference>
<dbReference type="Gene3D" id="3.90.1170.20">
    <property type="entry name" value="Quinolinate phosphoribosyl transferase, N-terminal domain"/>
    <property type="match status" value="1"/>
</dbReference>
<dbReference type="InterPro" id="IPR037128">
    <property type="entry name" value="Quinolinate_PRibosylTase_N_sf"/>
</dbReference>
<dbReference type="InterPro" id="IPR002638">
    <property type="entry name" value="Quinolinate_PRibosylTrfase_C"/>
</dbReference>
<dbReference type="AlphaFoldDB" id="A0A4R6RAJ2"/>
<dbReference type="InterPro" id="IPR006242">
    <property type="entry name" value="ModD"/>
</dbReference>
<evidence type="ECO:0000256" key="3">
    <source>
        <dbReference type="ARBA" id="ARBA00022676"/>
    </source>
</evidence>
<accession>A0A4R6RAJ2</accession>
<dbReference type="OrthoDB" id="8216773at2"/>
<feature type="domain" description="Quinolinate phosphoribosyl transferase C-terminal" evidence="6">
    <location>
        <begin position="106"/>
        <end position="262"/>
    </location>
</feature>
<evidence type="ECO:0000256" key="5">
    <source>
        <dbReference type="PIRNR" id="PIRNR006250"/>
    </source>
</evidence>
<dbReference type="FunFam" id="3.20.20.70:FF:000030">
    <property type="entry name" value="Nicotinate-nucleotide pyrophosphorylase, carboxylating"/>
    <property type="match status" value="1"/>
</dbReference>
<comment type="caution">
    <text evidence="8">The sequence shown here is derived from an EMBL/GenBank/DDBJ whole genome shotgun (WGS) entry which is preliminary data.</text>
</comment>